<gene>
    <name evidence="4" type="ORF">QN062_09905</name>
    <name evidence="3" type="ORF">QN217_11210</name>
</gene>
<geneLocation type="plasmid" evidence="4">
    <name>unnamed</name>
</geneLocation>
<accession>A0AB39UQV4</accession>
<feature type="region of interest" description="Disordered" evidence="1">
    <location>
        <begin position="257"/>
        <end position="350"/>
    </location>
</feature>
<evidence type="ECO:0000256" key="1">
    <source>
        <dbReference type="SAM" id="MobiDB-lite"/>
    </source>
</evidence>
<geneLocation type="plasmid" evidence="3">
    <name>unnamed2</name>
</geneLocation>
<keyword evidence="2" id="KW-0812">Transmembrane</keyword>
<dbReference type="RefSeq" id="WP_369342614.1">
    <property type="nucleotide sequence ID" value="NZ_CP129677.1"/>
</dbReference>
<keyword evidence="2" id="KW-1133">Transmembrane helix</keyword>
<keyword evidence="2" id="KW-0472">Membrane</keyword>
<feature type="transmembrane region" description="Helical" evidence="2">
    <location>
        <begin position="20"/>
        <end position="42"/>
    </location>
</feature>
<organism evidence="4">
    <name type="scientific">Bifidobacterium fermentum</name>
    <dbReference type="NCBI Taxonomy" id="3059035"/>
    <lineage>
        <taxon>Bacteria</taxon>
        <taxon>Bacillati</taxon>
        <taxon>Actinomycetota</taxon>
        <taxon>Actinomycetes</taxon>
        <taxon>Bifidobacteriales</taxon>
        <taxon>Bifidobacteriaceae</taxon>
        <taxon>Bifidobacterium</taxon>
    </lineage>
</organism>
<keyword evidence="4" id="KW-0614">Plasmid</keyword>
<dbReference type="EMBL" id="CP129684">
    <property type="protein sequence ID" value="XDS51652.1"/>
    <property type="molecule type" value="Genomic_DNA"/>
</dbReference>
<sequence>MSGKRDLTSVWSSLSKRRRLTVAVTAIVVVVLLILLASLHLWNRHQVAVAQGECRIAKEQYSTFESRAKHLDTDSDVQSATVITASQVADTKTVDTLHAKLTAFTQKSPKKASCTMGNAAIIRQTTAILHKSLNDRKTAKTAVVRAARAVVVSRDAKTLTDAKASLLKAVKAAQGTLDSSHGKVADNKTREALQKVLDAANKVLADTSVKDPKRYQDVQSTLAAPVKAVNDSVAAKAASDKAAADKAAAQAAAASAAQSQSASGSSGSSSSNSYQRSSGSGSSGSTTPRQTTGSTTGNGTSAGTSSHSSGSSSSHSSSGGNSSGSGSGFDLTPSKPIQGCVDGKSICPIG</sequence>
<evidence type="ECO:0008006" key="5">
    <source>
        <dbReference type="Google" id="ProtNLM"/>
    </source>
</evidence>
<proteinExistence type="predicted"/>
<dbReference type="KEGG" id="bfk:QN062_09905"/>
<name>A0AB39UQV4_9BIFI</name>
<evidence type="ECO:0000313" key="3">
    <source>
        <dbReference type="EMBL" id="XDS47736.1"/>
    </source>
</evidence>
<dbReference type="AlphaFoldDB" id="A0AB39UQV4"/>
<feature type="compositionally biased region" description="Low complexity" evidence="1">
    <location>
        <begin position="257"/>
        <end position="320"/>
    </location>
</feature>
<evidence type="ECO:0000313" key="4">
    <source>
        <dbReference type="EMBL" id="XDS51652.1"/>
    </source>
</evidence>
<dbReference type="EMBL" id="CP129677">
    <property type="protein sequence ID" value="XDS47736.1"/>
    <property type="molecule type" value="Genomic_DNA"/>
</dbReference>
<reference evidence="4" key="1">
    <citation type="submission" date="2023-07" db="EMBL/GenBank/DDBJ databases">
        <title>Bifidobacterium aquikefiriaerophilum sp. nov. and Bifidobacterium eccum sp. nov., isolated from water kefir.</title>
        <authorList>
            <person name="Breselge S."/>
            <person name="Bellassi P."/>
            <person name="Barcenilla C."/>
            <person name="Alvarez-Ordonez A."/>
            <person name="Morelli L."/>
            <person name="Cotter P.D."/>
        </authorList>
    </citation>
    <scope>NUCLEOTIDE SEQUENCE</scope>
    <source>
        <strain evidence="4">WK012_4_13</strain>
        <strain evidence="3">WK048_4_13</strain>
        <plasmid evidence="4">unnamed</plasmid>
        <plasmid evidence="3">unnamed2</plasmid>
    </source>
</reference>
<protein>
    <recommendedName>
        <fullName evidence="5">Colicin transporter</fullName>
    </recommendedName>
</protein>
<evidence type="ECO:0000256" key="2">
    <source>
        <dbReference type="SAM" id="Phobius"/>
    </source>
</evidence>